<evidence type="ECO:0000256" key="1">
    <source>
        <dbReference type="SAM" id="MobiDB-lite"/>
    </source>
</evidence>
<keyword evidence="2" id="KW-0732">Signal</keyword>
<dbReference type="EMBL" id="JACSPS010000004">
    <property type="protein sequence ID" value="MBD8019050.1"/>
    <property type="molecule type" value="Genomic_DNA"/>
</dbReference>
<reference evidence="4 5" key="1">
    <citation type="submission" date="2020-08" db="EMBL/GenBank/DDBJ databases">
        <title>A Genomic Blueprint of the Chicken Gut Microbiome.</title>
        <authorList>
            <person name="Gilroy R."/>
            <person name="Ravi A."/>
            <person name="Getino M."/>
            <person name="Pursley I."/>
            <person name="Horton D.L."/>
            <person name="Alikhan N.-F."/>
            <person name="Baker D."/>
            <person name="Gharbi K."/>
            <person name="Hall N."/>
            <person name="Watson M."/>
            <person name="Adriaenssens E.M."/>
            <person name="Foster-Nyarko E."/>
            <person name="Jarju S."/>
            <person name="Secka A."/>
            <person name="Antonio M."/>
            <person name="Oren A."/>
            <person name="Chaudhuri R."/>
            <person name="La Ragione R.M."/>
            <person name="Hildebrand F."/>
            <person name="Pallen M.J."/>
        </authorList>
    </citation>
    <scope>NUCLEOTIDE SEQUENCE [LARGE SCALE GENOMIC DNA]</scope>
    <source>
        <strain evidence="4 5">Sa1CVA4</strain>
    </source>
</reference>
<feature type="compositionally biased region" description="Basic and acidic residues" evidence="1">
    <location>
        <begin position="132"/>
        <end position="145"/>
    </location>
</feature>
<feature type="region of interest" description="Disordered" evidence="1">
    <location>
        <begin position="132"/>
        <end position="153"/>
    </location>
</feature>
<evidence type="ECO:0000313" key="5">
    <source>
        <dbReference type="Proteomes" id="UP000626242"/>
    </source>
</evidence>
<feature type="chain" id="PRO_5046304846" evidence="2">
    <location>
        <begin position="20"/>
        <end position="153"/>
    </location>
</feature>
<evidence type="ECO:0000259" key="3">
    <source>
        <dbReference type="Pfam" id="PF09832"/>
    </source>
</evidence>
<evidence type="ECO:0000256" key="2">
    <source>
        <dbReference type="SAM" id="SignalP"/>
    </source>
</evidence>
<proteinExistence type="predicted"/>
<feature type="signal peptide" evidence="2">
    <location>
        <begin position="1"/>
        <end position="19"/>
    </location>
</feature>
<name>A0ABR8WPY6_9FLAO</name>
<sequence length="153" mass="17508">MKKIIIVASLFAFGGLVNAQTSKDQKVIELLETMGTTQNMKISYELFISNYRKQYPDIPAAYWDKATSLVDYKDLIKRIVPIYSKNFTEKEIDDLTTFYKSSTGKEMTTKMPVILQESMLVGQEWGTELAQKIESEIKPSEKKTDTSPPPPRR</sequence>
<protein>
    <submittedName>
        <fullName evidence="4">DUF2059 domain-containing protein</fullName>
    </submittedName>
</protein>
<dbReference type="Pfam" id="PF09832">
    <property type="entry name" value="DUF2059"/>
    <property type="match status" value="1"/>
</dbReference>
<comment type="caution">
    <text evidence="4">The sequence shown here is derived from an EMBL/GenBank/DDBJ whole genome shotgun (WGS) entry which is preliminary data.</text>
</comment>
<keyword evidence="5" id="KW-1185">Reference proteome</keyword>
<accession>A0ABR8WPY6</accession>
<dbReference type="Proteomes" id="UP000626242">
    <property type="component" value="Unassembled WGS sequence"/>
</dbReference>
<gene>
    <name evidence="4" type="ORF">H9628_11265</name>
</gene>
<feature type="domain" description="DUF2059" evidence="3">
    <location>
        <begin position="74"/>
        <end position="131"/>
    </location>
</feature>
<organism evidence="4 5">
    <name type="scientific">Kaistella pullorum</name>
    <dbReference type="NCBI Taxonomy" id="2763074"/>
    <lineage>
        <taxon>Bacteria</taxon>
        <taxon>Pseudomonadati</taxon>
        <taxon>Bacteroidota</taxon>
        <taxon>Flavobacteriia</taxon>
        <taxon>Flavobacteriales</taxon>
        <taxon>Weeksellaceae</taxon>
        <taxon>Chryseobacterium group</taxon>
        <taxon>Kaistella</taxon>
    </lineage>
</organism>
<evidence type="ECO:0000313" key="4">
    <source>
        <dbReference type="EMBL" id="MBD8019050.1"/>
    </source>
</evidence>
<dbReference type="RefSeq" id="WP_251834241.1">
    <property type="nucleotide sequence ID" value="NZ_JACSPS010000004.1"/>
</dbReference>
<dbReference type="InterPro" id="IPR018637">
    <property type="entry name" value="DUF2059"/>
</dbReference>